<keyword evidence="2" id="KW-1185">Reference proteome</keyword>
<dbReference type="Proteomes" id="UP000581688">
    <property type="component" value="Unassembled WGS sequence"/>
</dbReference>
<dbReference type="AlphaFoldDB" id="A0A841Q1E9"/>
<dbReference type="RefSeq" id="WP_174494435.1">
    <property type="nucleotide sequence ID" value="NZ_CADDWK010000001.1"/>
</dbReference>
<proteinExistence type="predicted"/>
<evidence type="ECO:0000313" key="2">
    <source>
        <dbReference type="Proteomes" id="UP000581688"/>
    </source>
</evidence>
<dbReference type="EMBL" id="JACHGH010000001">
    <property type="protein sequence ID" value="MBB6452013.1"/>
    <property type="molecule type" value="Genomic_DNA"/>
</dbReference>
<protein>
    <recommendedName>
        <fullName evidence="3">DNA-entry nuclease</fullName>
    </recommendedName>
</protein>
<comment type="caution">
    <text evidence="1">The sequence shown here is derived from an EMBL/GenBank/DDBJ whole genome shotgun (WGS) entry which is preliminary data.</text>
</comment>
<accession>A0A841Q1E9</accession>
<gene>
    <name evidence="1" type="ORF">HNQ94_000434</name>
</gene>
<name>A0A841Q1E9_9BACI</name>
<reference evidence="1 2" key="1">
    <citation type="submission" date="2020-08" db="EMBL/GenBank/DDBJ databases">
        <title>Genomic Encyclopedia of Type Strains, Phase IV (KMG-IV): sequencing the most valuable type-strain genomes for metagenomic binning, comparative biology and taxonomic classification.</title>
        <authorList>
            <person name="Goeker M."/>
        </authorList>
    </citation>
    <scope>NUCLEOTIDE SEQUENCE [LARGE SCALE GENOMIC DNA]</scope>
    <source>
        <strain evidence="1 2">DSM 19612</strain>
    </source>
</reference>
<evidence type="ECO:0000313" key="1">
    <source>
        <dbReference type="EMBL" id="MBB6452013.1"/>
    </source>
</evidence>
<sequence length="84" mass="10202">MQAVEEQYKYDKCGRMAFHPDFHTKHQQVLTLSEKEYLCKYWEVDDMRTMAFALDRTESSLASTVCRLKKQGLFDYYKNLNKYW</sequence>
<organism evidence="1 2">
    <name type="scientific">Salirhabdus euzebyi</name>
    <dbReference type="NCBI Taxonomy" id="394506"/>
    <lineage>
        <taxon>Bacteria</taxon>
        <taxon>Bacillati</taxon>
        <taxon>Bacillota</taxon>
        <taxon>Bacilli</taxon>
        <taxon>Bacillales</taxon>
        <taxon>Bacillaceae</taxon>
        <taxon>Salirhabdus</taxon>
    </lineage>
</organism>
<evidence type="ECO:0008006" key="3">
    <source>
        <dbReference type="Google" id="ProtNLM"/>
    </source>
</evidence>